<dbReference type="InterPro" id="IPR027268">
    <property type="entry name" value="Peptidase_M4/M1_CTD_sf"/>
</dbReference>
<name>A0A437PQ18_9BACT</name>
<dbReference type="Gene3D" id="2.60.40.3650">
    <property type="match status" value="1"/>
</dbReference>
<dbReference type="InterPro" id="IPR007963">
    <property type="entry name" value="Peptidase_M61_catalytic"/>
</dbReference>
<dbReference type="SUPFAM" id="SSF55486">
    <property type="entry name" value="Metalloproteases ('zincins'), catalytic domain"/>
    <property type="match status" value="1"/>
</dbReference>
<reference evidence="3 4" key="1">
    <citation type="submission" date="2019-01" db="EMBL/GenBank/DDBJ databases">
        <authorList>
            <person name="Chen W.-M."/>
        </authorList>
    </citation>
    <scope>NUCLEOTIDE SEQUENCE [LARGE SCALE GENOMIC DNA]</scope>
    <source>
        <strain evidence="3 4">FSY-15</strain>
    </source>
</reference>
<dbReference type="EMBL" id="SACY01000004">
    <property type="protein sequence ID" value="RVU24194.1"/>
    <property type="molecule type" value="Genomic_DNA"/>
</dbReference>
<evidence type="ECO:0000259" key="1">
    <source>
        <dbReference type="Pfam" id="PF05299"/>
    </source>
</evidence>
<evidence type="ECO:0000259" key="2">
    <source>
        <dbReference type="Pfam" id="PF17899"/>
    </source>
</evidence>
<dbReference type="RefSeq" id="WP_127804828.1">
    <property type="nucleotide sequence ID" value="NZ_SACY01000004.1"/>
</dbReference>
<comment type="caution">
    <text evidence="3">The sequence shown here is derived from an EMBL/GenBank/DDBJ whole genome shotgun (WGS) entry which is preliminary data.</text>
</comment>
<evidence type="ECO:0000313" key="4">
    <source>
        <dbReference type="Proteomes" id="UP000282832"/>
    </source>
</evidence>
<feature type="domain" description="Peptidase M61 N-terminal" evidence="2">
    <location>
        <begin position="7"/>
        <end position="177"/>
    </location>
</feature>
<dbReference type="Pfam" id="PF17899">
    <property type="entry name" value="Peptidase_M61_N"/>
    <property type="match status" value="1"/>
</dbReference>
<sequence length="444" mass="51378">MISQSKYVVAAHPDKKEFIQVQWTFVSEIEGTLNLQLPIWRPGRYQVQNFAKNVLRVGRCQVVGGSGELNVESGKWSVLGKVSSSVWELEVNKGEKVHLIWDYYAQQEDAGGSVVQEEFLYLNFINFCMYVVGCEDLPVEVAIQKEPTWDVLTALEQKNSETWVAKSYRELVDSPWMSAPKLNRFEWNVGDVEFVAGGLDPQFALNHKLKEAYQKFSAFQLEYMGNFPVKKYIFMHWICPKPYYHGVEHTKSTMLVLGPPDRDLYEDLIGVASHELFHVWNVCTIRPLELLPYSYEKEVYFQTGGIVEGITTYLGDWFLYASGVWTKEEYEVALEANKKLYLEKEAGNAQSLVQSSIDLWLDGYGPSLPGKRVSIYYKGAYVAMLLDQKIRAKFNDQKSIREIMIRMNEEFGGLKKGYTLQDFIRIAEEVYEGDLREWFEEWVF</sequence>
<dbReference type="OrthoDB" id="9778516at2"/>
<dbReference type="Pfam" id="PF05299">
    <property type="entry name" value="Peptidase_M61"/>
    <property type="match status" value="1"/>
</dbReference>
<keyword evidence="4" id="KW-1185">Reference proteome</keyword>
<organism evidence="3 4">
    <name type="scientific">Sandaracinomonas limnophila</name>
    <dbReference type="NCBI Taxonomy" id="1862386"/>
    <lineage>
        <taxon>Bacteria</taxon>
        <taxon>Pseudomonadati</taxon>
        <taxon>Bacteroidota</taxon>
        <taxon>Cytophagia</taxon>
        <taxon>Cytophagales</taxon>
        <taxon>Flectobacillaceae</taxon>
        <taxon>Sandaracinomonas</taxon>
    </lineage>
</organism>
<dbReference type="Proteomes" id="UP000282832">
    <property type="component" value="Unassembled WGS sequence"/>
</dbReference>
<proteinExistence type="predicted"/>
<protein>
    <submittedName>
        <fullName evidence="3">M61 family peptidase</fullName>
    </submittedName>
</protein>
<dbReference type="Gene3D" id="1.10.390.10">
    <property type="entry name" value="Neutral Protease Domain 2"/>
    <property type="match status" value="1"/>
</dbReference>
<dbReference type="InterPro" id="IPR040756">
    <property type="entry name" value="Peptidase_M61_N"/>
</dbReference>
<feature type="domain" description="Peptidase M61 catalytic" evidence="1">
    <location>
        <begin position="268"/>
        <end position="381"/>
    </location>
</feature>
<accession>A0A437PQ18</accession>
<dbReference type="AlphaFoldDB" id="A0A437PQ18"/>
<evidence type="ECO:0000313" key="3">
    <source>
        <dbReference type="EMBL" id="RVU24194.1"/>
    </source>
</evidence>
<gene>
    <name evidence="3" type="ORF">EOJ36_09740</name>
</gene>